<dbReference type="Proteomes" id="UP001237595">
    <property type="component" value="Unassembled WGS sequence"/>
</dbReference>
<proteinExistence type="predicted"/>
<dbReference type="EMBL" id="JASAOF010000011">
    <property type="protein sequence ID" value="MDI2030489.1"/>
    <property type="molecule type" value="Genomic_DNA"/>
</dbReference>
<reference evidence="2 3" key="1">
    <citation type="submission" date="2023-04" db="EMBL/GenBank/DDBJ databases">
        <title>Draft genome sequence of Saccharopolyspora sp. TS4A08 isolated from sweet potato rhizospheric soil.</title>
        <authorList>
            <person name="Suksaard P."/>
            <person name="Duangmal K."/>
        </authorList>
    </citation>
    <scope>NUCLEOTIDE SEQUENCE [LARGE SCALE GENOMIC DNA]</scope>
    <source>
        <strain evidence="2 3">TS4A08</strain>
    </source>
</reference>
<sequence length="343" mass="37765">MSTESRTVEPALAHWLSDHLDRPGPWELRRLTGGNSNETCLLRNTDTEFVLRRPPRHALSASAHSVAREHRLLAALQDTAVPVPRAFALCEDPGVPSAPFLLMEHIPGAVAITDELPAAYGADPNSLTAVADEIVDALAAIHLLDWRAAGLEGFGRPEGFLERQVQRWYRQWQKIERRPLPAMPRLAAWLEEHRPEAGRPALMHGDFHLDNCLFSAAEPRALAVIDWETATIGDPLMDLGLLVAFWGERELAHPGMPGVQAVSRAPGAPTGEHLLDRYAQVTGTSVRHIDYYRCLALFKLAAITEAAHTQYLDGELRTEYAAALEHDVPALLAEACAIAGLRR</sequence>
<evidence type="ECO:0000313" key="3">
    <source>
        <dbReference type="Proteomes" id="UP001237595"/>
    </source>
</evidence>
<dbReference type="RefSeq" id="WP_281456804.1">
    <property type="nucleotide sequence ID" value="NZ_JASAOF010000011.1"/>
</dbReference>
<dbReference type="InterPro" id="IPR002575">
    <property type="entry name" value="Aminoglycoside_PTrfase"/>
</dbReference>
<dbReference type="InterPro" id="IPR011009">
    <property type="entry name" value="Kinase-like_dom_sf"/>
</dbReference>
<dbReference type="Gene3D" id="3.30.200.20">
    <property type="entry name" value="Phosphorylase Kinase, domain 1"/>
    <property type="match status" value="1"/>
</dbReference>
<dbReference type="CDD" id="cd05154">
    <property type="entry name" value="ACAD10_11_N-like"/>
    <property type="match status" value="1"/>
</dbReference>
<organism evidence="2 3">
    <name type="scientific">Saccharopolyspora ipomoeae</name>
    <dbReference type="NCBI Taxonomy" id="3042027"/>
    <lineage>
        <taxon>Bacteria</taxon>
        <taxon>Bacillati</taxon>
        <taxon>Actinomycetota</taxon>
        <taxon>Actinomycetes</taxon>
        <taxon>Pseudonocardiales</taxon>
        <taxon>Pseudonocardiaceae</taxon>
        <taxon>Saccharopolyspora</taxon>
    </lineage>
</organism>
<evidence type="ECO:0000259" key="1">
    <source>
        <dbReference type="Pfam" id="PF01636"/>
    </source>
</evidence>
<feature type="domain" description="Aminoglycoside phosphotransferase" evidence="1">
    <location>
        <begin position="28"/>
        <end position="261"/>
    </location>
</feature>
<dbReference type="SUPFAM" id="SSF56112">
    <property type="entry name" value="Protein kinase-like (PK-like)"/>
    <property type="match status" value="1"/>
</dbReference>
<dbReference type="Gene3D" id="3.90.1200.10">
    <property type="match status" value="1"/>
</dbReference>
<gene>
    <name evidence="2" type="ORF">QFW96_17790</name>
</gene>
<keyword evidence="3" id="KW-1185">Reference proteome</keyword>
<dbReference type="InterPro" id="IPR041726">
    <property type="entry name" value="ACAD10_11_N"/>
</dbReference>
<name>A0ABT6PRA7_9PSEU</name>
<comment type="caution">
    <text evidence="2">The sequence shown here is derived from an EMBL/GenBank/DDBJ whole genome shotgun (WGS) entry which is preliminary data.</text>
</comment>
<dbReference type="InterPro" id="IPR052898">
    <property type="entry name" value="ACAD10-like"/>
</dbReference>
<dbReference type="PANTHER" id="PTHR47829">
    <property type="entry name" value="HYDROLASE, PUTATIVE (AFU_ORTHOLOGUE AFUA_1G12880)-RELATED"/>
    <property type="match status" value="1"/>
</dbReference>
<dbReference type="PANTHER" id="PTHR47829:SF1">
    <property type="entry name" value="HAD FAMILY PHOSPHATASE"/>
    <property type="match status" value="1"/>
</dbReference>
<evidence type="ECO:0000313" key="2">
    <source>
        <dbReference type="EMBL" id="MDI2030489.1"/>
    </source>
</evidence>
<dbReference type="Pfam" id="PF01636">
    <property type="entry name" value="APH"/>
    <property type="match status" value="1"/>
</dbReference>
<protein>
    <submittedName>
        <fullName evidence="2">Phosphotransferase family protein</fullName>
    </submittedName>
</protein>
<accession>A0ABT6PRA7</accession>